<organism evidence="1 2">
    <name type="scientific">Candidatus Kuenenbacteria bacterium HGW-Kuenenbacteria-1</name>
    <dbReference type="NCBI Taxonomy" id="2013812"/>
    <lineage>
        <taxon>Bacteria</taxon>
        <taxon>Candidatus Kueneniibacteriota</taxon>
    </lineage>
</organism>
<dbReference type="Proteomes" id="UP000233414">
    <property type="component" value="Unassembled WGS sequence"/>
</dbReference>
<name>A0A2N1UMP4_9BACT</name>
<dbReference type="EMBL" id="PGYQ01000022">
    <property type="protein sequence ID" value="PKL71996.1"/>
    <property type="molecule type" value="Genomic_DNA"/>
</dbReference>
<comment type="caution">
    <text evidence="1">The sequence shown here is derived from an EMBL/GenBank/DDBJ whole genome shotgun (WGS) entry which is preliminary data.</text>
</comment>
<protein>
    <submittedName>
        <fullName evidence="1">Uncharacterized protein</fullName>
    </submittedName>
</protein>
<evidence type="ECO:0000313" key="2">
    <source>
        <dbReference type="Proteomes" id="UP000233414"/>
    </source>
</evidence>
<reference evidence="1 2" key="1">
    <citation type="journal article" date="2017" name="ISME J.">
        <title>Potential for microbial H2 and metal transformations associated with novel bacteria and archaea in deep terrestrial subsurface sediments.</title>
        <authorList>
            <person name="Hernsdorf A.W."/>
            <person name="Amano Y."/>
            <person name="Miyakawa K."/>
            <person name="Ise K."/>
            <person name="Suzuki Y."/>
            <person name="Anantharaman K."/>
            <person name="Probst A."/>
            <person name="Burstein D."/>
            <person name="Thomas B.C."/>
            <person name="Banfield J.F."/>
        </authorList>
    </citation>
    <scope>NUCLEOTIDE SEQUENCE [LARGE SCALE GENOMIC DNA]</scope>
    <source>
        <strain evidence="1">HGW-Kuenenbacteria-1</strain>
    </source>
</reference>
<sequence length="330" mass="38747">MLNLNEIENLKDPEVFRKTEKIVQEIIINKQIKEALKLINFLEEKAPFLQKELYQLLLVKLKLLTFSLFSELEVLDFFKKNIREILKISAEDILESVKSKIIGLPILERNSFKKELFLVLKEVAKKEKIDFKELVFLINYLKISSEEEPEEEILVKDEAIENEQQKEIWEMIKTKKQESIETQKQENIEEQLRTTNYSLPTNLNRPVFESSKPKTESIKFTHKLIGPIEELRNFTLNEFRKLGDTPQEVVQKIKEKIDILGKDSLIKKAEGIKAWQNTEINKLYLEIGRISLRKNISISEAINENISNGLLTLTLEEFEAITDLNKKLRF</sequence>
<dbReference type="AlphaFoldDB" id="A0A2N1UMP4"/>
<accession>A0A2N1UMP4</accession>
<evidence type="ECO:0000313" key="1">
    <source>
        <dbReference type="EMBL" id="PKL71996.1"/>
    </source>
</evidence>
<gene>
    <name evidence="1" type="ORF">CVV26_03355</name>
</gene>
<proteinExistence type="predicted"/>